<name>A0A931GZC7_9BACT</name>
<dbReference type="GO" id="GO:0003677">
    <property type="term" value="F:DNA binding"/>
    <property type="evidence" value="ECO:0007669"/>
    <property type="project" value="UniProtKB-KW"/>
</dbReference>
<keyword evidence="5 15" id="KW-0812">Transmembrane</keyword>
<keyword evidence="6 13" id="KW-0547">Nucleotide-binding</keyword>
<keyword evidence="9 15" id="KW-1133">Transmembrane helix</keyword>
<proteinExistence type="inferred from homology"/>
<keyword evidence="12" id="KW-0131">Cell cycle</keyword>
<sequence length="903" mass="99311">MANKLKKKTPPPAPDPAKLKEDKEAKVTVTEVVKDERTTKIAGAVSLLVAIFLFIAFTSYIFTWKEDQDMARLGVGIFTADDVKVTNLLGALGAYISHTFIANGFGLASYLFCTFFFVLGVNLLFGKKVYSLARNLRYLILGLLVISVALAFPTKGAEFSWGGATGEMMSDWLVKVTGKVGTTLILALAVLSYVIWRFNPVFKMPQRKPRTMKAAPPPPAETDEAEAEEMLPVYPFAKGDPGVLETGDAVEDNNNKLKNGGKNISVIMPKQQAVNEDPMIAFEVNEKEIAEDAGLVTAIPPKEINDLYAAGLMKEPLADEEEPATGEPVAEPVTVKTPRKNATPQDMELEIKQTVDDEIVDTEAEADMEDNDDAFDSEAVDDAGKANEEDEKVYPFTNFKIPDGDYEPTLELRDYKFPALDLLEAHGSEKIVHDPAELEANKNQIIATLKNYDIAIQRIAATVGPTVTLYEIVPAPGVRISRIKNLEDDIALSLAALGIRIIAPIPGKGTIGIEVPNVRKTVVSMKTLLASDKFQHNSFALPIAIGKKIDNENFIVDLASMPHLLMAGATGQGKSVGINALLVSLLYKKHPSQLKFVLVDPKKVELSIYRVIEKHFLAKLPGEEESIITDTKKVVYTLNALCIEMDNRYDLLKEAGCRNIKEYNEKFVKRKLNPQKGHQFLPFIVLVVDEFADLIMTAGKEVEMPIARLAQLARAVGIHLIIATQRPSVNIITGTIKANFPARIAFKVSSKIDSRTILDAGGAEQLIGKGDMLVSYNGEITRLQCAFVDTPEVDRVVDFIGDQRGYPQAFLLPEYVDEKEMEGKDFDVADRDPLFEDAARLIVQNQMGSTSLIQRRMKLGYNRAGRLMDQLEAAGIVGKNLGSKARDVLVHSETELEEILGGF</sequence>
<dbReference type="GO" id="GO:0051301">
    <property type="term" value="P:cell division"/>
    <property type="evidence" value="ECO:0007669"/>
    <property type="project" value="UniProtKB-KW"/>
</dbReference>
<dbReference type="InterPro" id="IPR018541">
    <property type="entry name" value="Ftsk_gamma"/>
</dbReference>
<dbReference type="Pfam" id="PF17854">
    <property type="entry name" value="FtsK_alpha"/>
    <property type="match status" value="1"/>
</dbReference>
<dbReference type="InterPro" id="IPR050206">
    <property type="entry name" value="FtsK/SpoIIIE/SftA"/>
</dbReference>
<keyword evidence="4" id="KW-0132">Cell division</keyword>
<dbReference type="Proteomes" id="UP000628448">
    <property type="component" value="Unassembled WGS sequence"/>
</dbReference>
<keyword evidence="11 15" id="KW-0472">Membrane</keyword>
<accession>A0A931GZC7</accession>
<dbReference type="InterPro" id="IPR002543">
    <property type="entry name" value="FtsK_dom"/>
</dbReference>
<evidence type="ECO:0000256" key="10">
    <source>
        <dbReference type="ARBA" id="ARBA00023125"/>
    </source>
</evidence>
<dbReference type="GO" id="GO:0007059">
    <property type="term" value="P:chromosome segregation"/>
    <property type="evidence" value="ECO:0007669"/>
    <property type="project" value="UniProtKB-KW"/>
</dbReference>
<feature type="region of interest" description="Disordered" evidence="14">
    <location>
        <begin position="365"/>
        <end position="388"/>
    </location>
</feature>
<dbReference type="EMBL" id="JADWYR010000002">
    <property type="protein sequence ID" value="MBG9378133.1"/>
    <property type="molecule type" value="Genomic_DNA"/>
</dbReference>
<feature type="domain" description="FtsK" evidence="16">
    <location>
        <begin position="551"/>
        <end position="755"/>
    </location>
</feature>
<evidence type="ECO:0000259" key="16">
    <source>
        <dbReference type="PROSITE" id="PS50901"/>
    </source>
</evidence>
<dbReference type="PANTHER" id="PTHR22683">
    <property type="entry name" value="SPORULATION PROTEIN RELATED"/>
    <property type="match status" value="1"/>
</dbReference>
<evidence type="ECO:0000256" key="1">
    <source>
        <dbReference type="ARBA" id="ARBA00004651"/>
    </source>
</evidence>
<feature type="region of interest" description="Disordered" evidence="14">
    <location>
        <begin position="1"/>
        <end position="20"/>
    </location>
</feature>
<protein>
    <submittedName>
        <fullName evidence="17">DNA translocase FtsK 4TM domain-containing protein</fullName>
    </submittedName>
</protein>
<feature type="transmembrane region" description="Helical" evidence="15">
    <location>
        <begin position="100"/>
        <end position="124"/>
    </location>
</feature>
<comment type="caution">
    <text evidence="17">The sequence shown here is derived from an EMBL/GenBank/DDBJ whole genome shotgun (WGS) entry which is preliminary data.</text>
</comment>
<dbReference type="InterPro" id="IPR036388">
    <property type="entry name" value="WH-like_DNA-bd_sf"/>
</dbReference>
<evidence type="ECO:0000256" key="5">
    <source>
        <dbReference type="ARBA" id="ARBA00022692"/>
    </source>
</evidence>
<dbReference type="GO" id="GO:0005886">
    <property type="term" value="C:plasma membrane"/>
    <property type="evidence" value="ECO:0007669"/>
    <property type="project" value="UniProtKB-SubCell"/>
</dbReference>
<dbReference type="PROSITE" id="PS50901">
    <property type="entry name" value="FTSK"/>
    <property type="match status" value="1"/>
</dbReference>
<evidence type="ECO:0000256" key="7">
    <source>
        <dbReference type="ARBA" id="ARBA00022829"/>
    </source>
</evidence>
<dbReference type="Gene3D" id="1.10.10.10">
    <property type="entry name" value="Winged helix-like DNA-binding domain superfamily/Winged helix DNA-binding domain"/>
    <property type="match status" value="1"/>
</dbReference>
<dbReference type="InterPro" id="IPR025199">
    <property type="entry name" value="FtsK_4TM"/>
</dbReference>
<keyword evidence="10" id="KW-0238">DNA-binding</keyword>
<evidence type="ECO:0000256" key="14">
    <source>
        <dbReference type="SAM" id="MobiDB-lite"/>
    </source>
</evidence>
<dbReference type="AlphaFoldDB" id="A0A931GZC7"/>
<comment type="similarity">
    <text evidence="2">Belongs to the FtsK/SpoIIIE/SftA family.</text>
</comment>
<keyword evidence="18" id="KW-1185">Reference proteome</keyword>
<evidence type="ECO:0000313" key="17">
    <source>
        <dbReference type="EMBL" id="MBG9378133.1"/>
    </source>
</evidence>
<dbReference type="GO" id="GO:0005524">
    <property type="term" value="F:ATP binding"/>
    <property type="evidence" value="ECO:0007669"/>
    <property type="project" value="UniProtKB-UniRule"/>
</dbReference>
<organism evidence="17 18">
    <name type="scientific">Panacibacter microcysteis</name>
    <dbReference type="NCBI Taxonomy" id="2793269"/>
    <lineage>
        <taxon>Bacteria</taxon>
        <taxon>Pseudomonadati</taxon>
        <taxon>Bacteroidota</taxon>
        <taxon>Chitinophagia</taxon>
        <taxon>Chitinophagales</taxon>
        <taxon>Chitinophagaceae</taxon>
        <taxon>Panacibacter</taxon>
    </lineage>
</organism>
<feature type="transmembrane region" description="Helical" evidence="15">
    <location>
        <begin position="172"/>
        <end position="196"/>
    </location>
</feature>
<evidence type="ECO:0000256" key="4">
    <source>
        <dbReference type="ARBA" id="ARBA00022618"/>
    </source>
</evidence>
<evidence type="ECO:0000256" key="15">
    <source>
        <dbReference type="SAM" id="Phobius"/>
    </source>
</evidence>
<evidence type="ECO:0000256" key="11">
    <source>
        <dbReference type="ARBA" id="ARBA00023136"/>
    </source>
</evidence>
<gene>
    <name evidence="17" type="ORF">I5907_17985</name>
</gene>
<dbReference type="Pfam" id="PF13491">
    <property type="entry name" value="FtsK_4TM"/>
    <property type="match status" value="1"/>
</dbReference>
<evidence type="ECO:0000256" key="8">
    <source>
        <dbReference type="ARBA" id="ARBA00022840"/>
    </source>
</evidence>
<evidence type="ECO:0000256" key="3">
    <source>
        <dbReference type="ARBA" id="ARBA00022475"/>
    </source>
</evidence>
<keyword evidence="8 13" id="KW-0067">ATP-binding</keyword>
<dbReference type="Gene3D" id="3.40.50.300">
    <property type="entry name" value="P-loop containing nucleotide triphosphate hydrolases"/>
    <property type="match status" value="1"/>
</dbReference>
<evidence type="ECO:0000313" key="18">
    <source>
        <dbReference type="Proteomes" id="UP000628448"/>
    </source>
</evidence>
<dbReference type="Gene3D" id="3.30.980.40">
    <property type="match status" value="1"/>
</dbReference>
<reference evidence="17" key="1">
    <citation type="submission" date="2020-11" db="EMBL/GenBank/DDBJ databases">
        <title>Bacterial whole genome sequence for Panacibacter sp. DH6.</title>
        <authorList>
            <person name="Le V."/>
            <person name="Ko S."/>
            <person name="Ahn C.-Y."/>
            <person name="Oh H.-M."/>
        </authorList>
    </citation>
    <scope>NUCLEOTIDE SEQUENCE</scope>
    <source>
        <strain evidence="17">DH6</strain>
    </source>
</reference>
<dbReference type="InterPro" id="IPR027417">
    <property type="entry name" value="P-loop_NTPase"/>
</dbReference>
<dbReference type="InterPro" id="IPR041027">
    <property type="entry name" value="FtsK_alpha"/>
</dbReference>
<comment type="subcellular location">
    <subcellularLocation>
        <location evidence="1">Cell membrane</location>
        <topology evidence="1">Multi-pass membrane protein</topology>
    </subcellularLocation>
</comment>
<feature type="transmembrane region" description="Helical" evidence="15">
    <location>
        <begin position="136"/>
        <end position="152"/>
    </location>
</feature>
<keyword evidence="7" id="KW-0159">Chromosome partition</keyword>
<dbReference type="Pfam" id="PF01580">
    <property type="entry name" value="FtsK_SpoIIIE"/>
    <property type="match status" value="1"/>
</dbReference>
<evidence type="ECO:0000256" key="9">
    <source>
        <dbReference type="ARBA" id="ARBA00022989"/>
    </source>
</evidence>
<dbReference type="SMART" id="SM00843">
    <property type="entry name" value="Ftsk_gamma"/>
    <property type="match status" value="1"/>
</dbReference>
<dbReference type="SUPFAM" id="SSF52540">
    <property type="entry name" value="P-loop containing nucleoside triphosphate hydrolases"/>
    <property type="match status" value="1"/>
</dbReference>
<evidence type="ECO:0000256" key="2">
    <source>
        <dbReference type="ARBA" id="ARBA00006474"/>
    </source>
</evidence>
<evidence type="ECO:0000256" key="13">
    <source>
        <dbReference type="PROSITE-ProRule" id="PRU00289"/>
    </source>
</evidence>
<dbReference type="Pfam" id="PF09397">
    <property type="entry name" value="FtsK_gamma"/>
    <property type="match status" value="1"/>
</dbReference>
<evidence type="ECO:0000256" key="12">
    <source>
        <dbReference type="ARBA" id="ARBA00023306"/>
    </source>
</evidence>
<feature type="transmembrane region" description="Helical" evidence="15">
    <location>
        <begin position="41"/>
        <end position="62"/>
    </location>
</feature>
<dbReference type="SUPFAM" id="SSF46785">
    <property type="entry name" value="Winged helix' DNA-binding domain"/>
    <property type="match status" value="1"/>
</dbReference>
<keyword evidence="3" id="KW-1003">Cell membrane</keyword>
<dbReference type="InterPro" id="IPR036390">
    <property type="entry name" value="WH_DNA-bd_sf"/>
</dbReference>
<dbReference type="RefSeq" id="WP_196992187.1">
    <property type="nucleotide sequence ID" value="NZ_JADWYR010000002.1"/>
</dbReference>
<evidence type="ECO:0000256" key="6">
    <source>
        <dbReference type="ARBA" id="ARBA00022741"/>
    </source>
</evidence>
<feature type="binding site" evidence="13">
    <location>
        <begin position="568"/>
        <end position="575"/>
    </location>
    <ligand>
        <name>ATP</name>
        <dbReference type="ChEBI" id="CHEBI:30616"/>
    </ligand>
</feature>
<dbReference type="PANTHER" id="PTHR22683:SF41">
    <property type="entry name" value="DNA TRANSLOCASE FTSK"/>
    <property type="match status" value="1"/>
</dbReference>
<feature type="compositionally biased region" description="Acidic residues" evidence="14">
    <location>
        <begin position="365"/>
        <end position="381"/>
    </location>
</feature>